<protein>
    <recommendedName>
        <fullName evidence="3">DUF4283 domain-containing protein</fullName>
    </recommendedName>
</protein>
<dbReference type="Proteomes" id="UP001064489">
    <property type="component" value="Chromosome 1"/>
</dbReference>
<evidence type="ECO:0000313" key="2">
    <source>
        <dbReference type="Proteomes" id="UP001064489"/>
    </source>
</evidence>
<evidence type="ECO:0008006" key="3">
    <source>
        <dbReference type="Google" id="ProtNLM"/>
    </source>
</evidence>
<keyword evidence="2" id="KW-1185">Reference proteome</keyword>
<name>A0AAD5P2X3_ACENE</name>
<dbReference type="AlphaFoldDB" id="A0AAD5P2X3"/>
<organism evidence="1 2">
    <name type="scientific">Acer negundo</name>
    <name type="common">Box elder</name>
    <dbReference type="NCBI Taxonomy" id="4023"/>
    <lineage>
        <taxon>Eukaryota</taxon>
        <taxon>Viridiplantae</taxon>
        <taxon>Streptophyta</taxon>
        <taxon>Embryophyta</taxon>
        <taxon>Tracheophyta</taxon>
        <taxon>Spermatophyta</taxon>
        <taxon>Magnoliopsida</taxon>
        <taxon>eudicotyledons</taxon>
        <taxon>Gunneridae</taxon>
        <taxon>Pentapetalae</taxon>
        <taxon>rosids</taxon>
        <taxon>malvids</taxon>
        <taxon>Sapindales</taxon>
        <taxon>Sapindaceae</taxon>
        <taxon>Hippocastanoideae</taxon>
        <taxon>Acereae</taxon>
        <taxon>Acer</taxon>
    </lineage>
</organism>
<reference evidence="1" key="1">
    <citation type="journal article" date="2022" name="Plant J.">
        <title>Strategies of tolerance reflected in two North American maple genomes.</title>
        <authorList>
            <person name="McEvoy S.L."/>
            <person name="Sezen U.U."/>
            <person name="Trouern-Trend A."/>
            <person name="McMahon S.M."/>
            <person name="Schaberg P.G."/>
            <person name="Yang J."/>
            <person name="Wegrzyn J.L."/>
            <person name="Swenson N.G."/>
        </authorList>
    </citation>
    <scope>NUCLEOTIDE SEQUENCE</scope>
    <source>
        <strain evidence="1">91603</strain>
    </source>
</reference>
<dbReference type="EMBL" id="JAJSOW010000003">
    <property type="protein sequence ID" value="KAI9196288.1"/>
    <property type="molecule type" value="Genomic_DNA"/>
</dbReference>
<evidence type="ECO:0000313" key="1">
    <source>
        <dbReference type="EMBL" id="KAI9196288.1"/>
    </source>
</evidence>
<accession>A0AAD5P2X3</accession>
<proteinExistence type="predicted"/>
<gene>
    <name evidence="1" type="ORF">LWI28_022641</name>
</gene>
<reference evidence="1" key="2">
    <citation type="submission" date="2023-02" db="EMBL/GenBank/DDBJ databases">
        <authorList>
            <person name="Swenson N.G."/>
            <person name="Wegrzyn J.L."/>
            <person name="Mcevoy S.L."/>
        </authorList>
    </citation>
    <scope>NUCLEOTIDE SEQUENCE</scope>
    <source>
        <strain evidence="1">91603</strain>
        <tissue evidence="1">Leaf</tissue>
    </source>
</reference>
<comment type="caution">
    <text evidence="1">The sequence shown here is derived from an EMBL/GenBank/DDBJ whole genome shotgun (WGS) entry which is preliminary data.</text>
</comment>
<sequence length="83" mass="9509">MEQWSALAVAKARPAWINLFGVPLNHWNSELFFHMGSAIGETLLIDDETLFKNSLHMGRMLELINHETSCPKQIKVADIREVF</sequence>